<dbReference type="RefSeq" id="WP_301814343.1">
    <property type="nucleotide sequence ID" value="NZ_JAUJZH010000027.1"/>
</dbReference>
<evidence type="ECO:0000313" key="2">
    <source>
        <dbReference type="EMBL" id="MDO1536330.1"/>
    </source>
</evidence>
<organism evidence="2 3">
    <name type="scientific">Variovorax ginsengisoli</name>
    <dbReference type="NCBI Taxonomy" id="363844"/>
    <lineage>
        <taxon>Bacteria</taxon>
        <taxon>Pseudomonadati</taxon>
        <taxon>Pseudomonadota</taxon>
        <taxon>Betaproteobacteria</taxon>
        <taxon>Burkholderiales</taxon>
        <taxon>Comamonadaceae</taxon>
        <taxon>Variovorax</taxon>
    </lineage>
</organism>
<evidence type="ECO:0000313" key="3">
    <source>
        <dbReference type="Proteomes" id="UP001169027"/>
    </source>
</evidence>
<evidence type="ECO:0000256" key="1">
    <source>
        <dbReference type="SAM" id="MobiDB-lite"/>
    </source>
</evidence>
<comment type="caution">
    <text evidence="2">The sequence shown here is derived from an EMBL/GenBank/DDBJ whole genome shotgun (WGS) entry which is preliminary data.</text>
</comment>
<accession>A0ABT8SC09</accession>
<keyword evidence="3" id="KW-1185">Reference proteome</keyword>
<dbReference type="Proteomes" id="UP001169027">
    <property type="component" value="Unassembled WGS sequence"/>
</dbReference>
<name>A0ABT8SC09_9BURK</name>
<reference evidence="2" key="1">
    <citation type="submission" date="2023-06" db="EMBL/GenBank/DDBJ databases">
        <authorList>
            <person name="Jiang Y."/>
            <person name="Liu Q."/>
        </authorList>
    </citation>
    <scope>NUCLEOTIDE SEQUENCE</scope>
    <source>
        <strain evidence="2">CGMCC 1.12090</strain>
    </source>
</reference>
<proteinExistence type="predicted"/>
<dbReference type="EMBL" id="JAUKVY010000027">
    <property type="protein sequence ID" value="MDO1536330.1"/>
    <property type="molecule type" value="Genomic_DNA"/>
</dbReference>
<feature type="region of interest" description="Disordered" evidence="1">
    <location>
        <begin position="164"/>
        <end position="204"/>
    </location>
</feature>
<sequence>MLASLYPMAIPAKFRTRPKSKSKTFKLMDRPLPFAVLRLLEAGGVGRNEATGTWEFSLSYSGKDEGKHAQRETERVLEAIGNVPSKYGYKFDFNPTTVINSIRISGCIPDAAGYQFYPTPSTVAEAAYEMLGSDGQGDIYLEPSAGIGGLAGLLPAMRRDLGPAMRRPARPRLPGAQGGLHRMGGRGTRRQHQVDQVPHEPALR</sequence>
<gene>
    <name evidence="2" type="ORF">Q2T77_28990</name>
</gene>
<protein>
    <recommendedName>
        <fullName evidence="4">DNA methylase adenine-specific domain-containing protein</fullName>
    </recommendedName>
</protein>
<evidence type="ECO:0008006" key="4">
    <source>
        <dbReference type="Google" id="ProtNLM"/>
    </source>
</evidence>